<accession>A0AB34INA1</accession>
<protein>
    <submittedName>
        <fullName evidence="2">Uncharacterized protein</fullName>
    </submittedName>
</protein>
<comment type="caution">
    <text evidence="2">The sequence shown here is derived from an EMBL/GenBank/DDBJ whole genome shotgun (WGS) entry which is preliminary data.</text>
</comment>
<sequence length="516" mass="55347">MATPPSPPSLPPLLPPPPPSPPSFPSPLAPPSPYPSLPPPLPTLPPPSPPVSPPFTPGTSTGTITGYITTSTGGVQFGAGTDARSAVFSSGTLAGSYISSAPSAELVARYTNSFVASSSEERWMFCAHDSSFTKMVVVSVFPSGGFLYAYTNFARYLSFSSSCEDFQTVAGTTIGVTSCDCAGYGVRDVAYAVFPAPPSSPPLPPYSPPPPLPPHPPPPSAPQPVASVTGDPHFHGAHGDAFDLRGDGSILNLLSSPNISLSARFETTLYRASYSNRWVNGSFLRAAYWTLRTATGRRLMVEFCATPYSKLVTVTEEEGRPPTRVWVGHRVQLDDVMISLADRTARVVTPRWRTSARSTFNYPHPYVLRLEVAVQPQYDAAKADCPPHGLLGQTYDADRAPLHGRRDGLQRPDASRVYHTAAQGEGAIEGVYSDYRVASRFATDFRFSRFDGPPGARVRNVSALATLGQNVPEGLRPFLRADGLLHGVNFKGADFAARRLLTPGSCRRACHLDAMR</sequence>
<dbReference type="Proteomes" id="UP001515480">
    <property type="component" value="Unassembled WGS sequence"/>
</dbReference>
<feature type="region of interest" description="Disordered" evidence="1">
    <location>
        <begin position="1"/>
        <end position="67"/>
    </location>
</feature>
<dbReference type="EMBL" id="JBGBPQ010000023">
    <property type="protein sequence ID" value="KAL1500426.1"/>
    <property type="molecule type" value="Genomic_DNA"/>
</dbReference>
<feature type="compositionally biased region" description="Low complexity" evidence="1">
    <location>
        <begin position="57"/>
        <end position="67"/>
    </location>
</feature>
<feature type="region of interest" description="Disordered" evidence="1">
    <location>
        <begin position="204"/>
        <end position="230"/>
    </location>
</feature>
<organism evidence="2 3">
    <name type="scientific">Prymnesium parvum</name>
    <name type="common">Toxic golden alga</name>
    <dbReference type="NCBI Taxonomy" id="97485"/>
    <lineage>
        <taxon>Eukaryota</taxon>
        <taxon>Haptista</taxon>
        <taxon>Haptophyta</taxon>
        <taxon>Prymnesiophyceae</taxon>
        <taxon>Prymnesiales</taxon>
        <taxon>Prymnesiaceae</taxon>
        <taxon>Prymnesium</taxon>
    </lineage>
</organism>
<keyword evidence="3" id="KW-1185">Reference proteome</keyword>
<dbReference type="AlphaFoldDB" id="A0AB34INA1"/>
<gene>
    <name evidence="2" type="ORF">AB1Y20_013083</name>
</gene>
<feature type="compositionally biased region" description="Pro residues" evidence="1">
    <location>
        <begin position="1"/>
        <end position="56"/>
    </location>
</feature>
<evidence type="ECO:0000313" key="2">
    <source>
        <dbReference type="EMBL" id="KAL1500426.1"/>
    </source>
</evidence>
<name>A0AB34INA1_PRYPA</name>
<evidence type="ECO:0000256" key="1">
    <source>
        <dbReference type="SAM" id="MobiDB-lite"/>
    </source>
</evidence>
<feature type="compositionally biased region" description="Pro residues" evidence="1">
    <location>
        <begin position="204"/>
        <end position="222"/>
    </location>
</feature>
<reference evidence="2 3" key="1">
    <citation type="journal article" date="2024" name="Science">
        <title>Giant polyketide synthase enzymes in the biosynthesis of giant marine polyether toxins.</title>
        <authorList>
            <person name="Fallon T.R."/>
            <person name="Shende V.V."/>
            <person name="Wierzbicki I.H."/>
            <person name="Pendleton A.L."/>
            <person name="Watervoot N.F."/>
            <person name="Auber R.P."/>
            <person name="Gonzalez D.J."/>
            <person name="Wisecaver J.H."/>
            <person name="Moore B.S."/>
        </authorList>
    </citation>
    <scope>NUCLEOTIDE SEQUENCE [LARGE SCALE GENOMIC DNA]</scope>
    <source>
        <strain evidence="2 3">12B1</strain>
    </source>
</reference>
<evidence type="ECO:0000313" key="3">
    <source>
        <dbReference type="Proteomes" id="UP001515480"/>
    </source>
</evidence>
<proteinExistence type="predicted"/>